<evidence type="ECO:0000313" key="5">
    <source>
        <dbReference type="Proteomes" id="UP000785679"/>
    </source>
</evidence>
<feature type="signal peptide" evidence="3">
    <location>
        <begin position="1"/>
        <end position="17"/>
    </location>
</feature>
<dbReference type="Proteomes" id="UP000785679">
    <property type="component" value="Unassembled WGS sequence"/>
</dbReference>
<evidence type="ECO:0000256" key="1">
    <source>
        <dbReference type="SAM" id="MobiDB-lite"/>
    </source>
</evidence>
<evidence type="ECO:0000256" key="3">
    <source>
        <dbReference type="SAM" id="SignalP"/>
    </source>
</evidence>
<protein>
    <submittedName>
        <fullName evidence="4">Uncharacterized protein</fullName>
    </submittedName>
</protein>
<organism evidence="4 5">
    <name type="scientific">Halteria grandinella</name>
    <dbReference type="NCBI Taxonomy" id="5974"/>
    <lineage>
        <taxon>Eukaryota</taxon>
        <taxon>Sar</taxon>
        <taxon>Alveolata</taxon>
        <taxon>Ciliophora</taxon>
        <taxon>Intramacronucleata</taxon>
        <taxon>Spirotrichea</taxon>
        <taxon>Stichotrichia</taxon>
        <taxon>Sporadotrichida</taxon>
        <taxon>Halteriidae</taxon>
        <taxon>Halteria</taxon>
    </lineage>
</organism>
<evidence type="ECO:0000256" key="2">
    <source>
        <dbReference type="SAM" id="Phobius"/>
    </source>
</evidence>
<feature type="transmembrane region" description="Helical" evidence="2">
    <location>
        <begin position="318"/>
        <end position="345"/>
    </location>
</feature>
<gene>
    <name evidence="4" type="ORF">FGO68_gene1856</name>
</gene>
<keyword evidence="3" id="KW-0732">Signal</keyword>
<keyword evidence="2" id="KW-1133">Transmembrane helix</keyword>
<dbReference type="EMBL" id="RRYP01008968">
    <property type="protein sequence ID" value="TNV79389.1"/>
    <property type="molecule type" value="Genomic_DNA"/>
</dbReference>
<sequence length="506" mass="56369">MMKSLLIVVLLLSKASAQSLSLMESCVTLWKNIASPCGYCYDGEMVTVASSSLGIWRLCIPSLSSTSTACTTGLLGGAITTQRYLPSTSFCKIGSTTYGNFTYGLGGGSACTWNGNCKTYNCTNSKCSTDGSFVQKALSEYGCAFCVNMNMDWNSTSKTCKARSAGVLYFDGKILQSFDQCAMAQQTVEPTNIQVVTITEKDVRHSLPGTGFAQCTYAGQEFGIYILNNQAKYDIQLEAKFTYGSGKMRAYLFTGQKQGQSYINEYGLSLVDYELPFTLLPQHQYAYLWVMCHQPDSVFAYGYTCGSGDDCPTPLSQIVAVTTAAVCIPIFSIALLLFLYVMMAYKRRMHPLQKRVVWVKRKSTDKCKCWRKRPRTLEEWYRRQMLKVARQDESGNGLSYRNEQVQLGPVHGQGQQQQMPADTYQESPNNTNLRVGNEGLKPDQYVYPNKGQDNYSSLNHYQDNTQPQIPMGDSRSAGMAYTGNSYATGINQNRMAFNPKAENMFF</sequence>
<proteinExistence type="predicted"/>
<feature type="chain" id="PRO_5035177996" evidence="3">
    <location>
        <begin position="18"/>
        <end position="506"/>
    </location>
</feature>
<accession>A0A8J8NS97</accession>
<feature type="region of interest" description="Disordered" evidence="1">
    <location>
        <begin position="410"/>
        <end position="441"/>
    </location>
</feature>
<keyword evidence="2" id="KW-0472">Membrane</keyword>
<feature type="compositionally biased region" description="Polar residues" evidence="1">
    <location>
        <begin position="413"/>
        <end position="434"/>
    </location>
</feature>
<reference evidence="4" key="1">
    <citation type="submission" date="2019-06" db="EMBL/GenBank/DDBJ databases">
        <authorList>
            <person name="Zheng W."/>
        </authorList>
    </citation>
    <scope>NUCLEOTIDE SEQUENCE</scope>
    <source>
        <strain evidence="4">QDHG01</strain>
    </source>
</reference>
<keyword evidence="2" id="KW-0812">Transmembrane</keyword>
<comment type="caution">
    <text evidence="4">The sequence shown here is derived from an EMBL/GenBank/DDBJ whole genome shotgun (WGS) entry which is preliminary data.</text>
</comment>
<dbReference type="AlphaFoldDB" id="A0A8J8NS97"/>
<evidence type="ECO:0000313" key="4">
    <source>
        <dbReference type="EMBL" id="TNV79389.1"/>
    </source>
</evidence>
<name>A0A8J8NS97_HALGN</name>
<keyword evidence="5" id="KW-1185">Reference proteome</keyword>